<reference evidence="7" key="1">
    <citation type="submission" date="2020-05" db="EMBL/GenBank/DDBJ databases">
        <authorList>
            <person name="Chiriac C."/>
            <person name="Salcher M."/>
            <person name="Ghai R."/>
            <person name="Kavagutti S V."/>
        </authorList>
    </citation>
    <scope>NUCLEOTIDE SEQUENCE</scope>
</reference>
<dbReference type="PANTHER" id="PTHR43798:SF33">
    <property type="entry name" value="HYDROLASE, PUTATIVE (AFU_ORTHOLOGUE AFUA_2G14860)-RELATED"/>
    <property type="match status" value="1"/>
</dbReference>
<dbReference type="EMBL" id="CAFBOL010000005">
    <property type="protein sequence ID" value="CAB4973815.1"/>
    <property type="molecule type" value="Genomic_DNA"/>
</dbReference>
<dbReference type="PANTHER" id="PTHR43798">
    <property type="entry name" value="MONOACYLGLYCEROL LIPASE"/>
    <property type="match status" value="1"/>
</dbReference>
<dbReference type="InterPro" id="IPR050266">
    <property type="entry name" value="AB_hydrolase_sf"/>
</dbReference>
<dbReference type="PRINTS" id="PR00111">
    <property type="entry name" value="ABHYDROLASE"/>
</dbReference>
<organism evidence="7">
    <name type="scientific">freshwater metagenome</name>
    <dbReference type="NCBI Taxonomy" id="449393"/>
    <lineage>
        <taxon>unclassified sequences</taxon>
        <taxon>metagenomes</taxon>
        <taxon>ecological metagenomes</taxon>
    </lineage>
</organism>
<feature type="domain" description="AB hydrolase-1" evidence="1">
    <location>
        <begin position="26"/>
        <end position="128"/>
    </location>
</feature>
<gene>
    <name evidence="3" type="ORF">UFOPK2656_01383</name>
    <name evidence="4" type="ORF">UFOPK3099_01686</name>
    <name evidence="5" type="ORF">UFOPK3267_01218</name>
    <name evidence="6" type="ORF">UFOPK3651_00954</name>
    <name evidence="7" type="ORF">UFOPK3931_00351</name>
    <name evidence="2" type="ORF">UFOPK4189_00871</name>
</gene>
<proteinExistence type="predicted"/>
<dbReference type="EMBL" id="CAESGF010000004">
    <property type="protein sequence ID" value="CAB4363093.1"/>
    <property type="molecule type" value="Genomic_DNA"/>
</dbReference>
<name>A0A6J7M250_9ZZZZ</name>
<evidence type="ECO:0000313" key="5">
    <source>
        <dbReference type="EMBL" id="CAB4850511.1"/>
    </source>
</evidence>
<sequence length="296" mass="32266">MVPVVDRRTFVQGRTATYGVAGEGMPVVLLHGWALGQHTYRDVISTIAEQGCRVIAPALPGFGGSADLPGDSFSLRGYALWVAELLDTIGIDEPVVMLGHSFGGGVAVRFAHDHRDRVRSLVLVNSIGGSAWKSGRGLRSIAERPLWDWGLHFPSDVWPIRQATRVLPVVVEDLLPNLLRNPRAIVKVANLARRADLRNELESLRNAGLPISILWGTRDGIIPRESFEALCVASGVQGTIVEGSHSWLLADPAKFGEVITNDVRVAKAARELEQQAPPLKRKGLRRVQTLARRPTA</sequence>
<evidence type="ECO:0000259" key="1">
    <source>
        <dbReference type="Pfam" id="PF00561"/>
    </source>
</evidence>
<dbReference type="EMBL" id="CAEZYF010000007">
    <property type="protein sequence ID" value="CAB4721558.1"/>
    <property type="molecule type" value="Genomic_DNA"/>
</dbReference>
<dbReference type="Gene3D" id="3.40.50.1820">
    <property type="entry name" value="alpha/beta hydrolase"/>
    <property type="match status" value="1"/>
</dbReference>
<evidence type="ECO:0000313" key="6">
    <source>
        <dbReference type="EMBL" id="CAB4922570.1"/>
    </source>
</evidence>
<evidence type="ECO:0000313" key="4">
    <source>
        <dbReference type="EMBL" id="CAB4825942.1"/>
    </source>
</evidence>
<dbReference type="EMBL" id="CAFBIY010000056">
    <property type="protein sequence ID" value="CAB4850511.1"/>
    <property type="molecule type" value="Genomic_DNA"/>
</dbReference>
<evidence type="ECO:0000313" key="3">
    <source>
        <dbReference type="EMBL" id="CAB4721558.1"/>
    </source>
</evidence>
<accession>A0A6J7M250</accession>
<dbReference type="InterPro" id="IPR029058">
    <property type="entry name" value="AB_hydrolase_fold"/>
</dbReference>
<dbReference type="AlphaFoldDB" id="A0A6J7M250"/>
<dbReference type="EMBL" id="CAFAAV010000133">
    <property type="protein sequence ID" value="CAB4825942.1"/>
    <property type="molecule type" value="Genomic_DNA"/>
</dbReference>
<dbReference type="InterPro" id="IPR000073">
    <property type="entry name" value="AB_hydrolase_1"/>
</dbReference>
<dbReference type="SUPFAM" id="SSF53474">
    <property type="entry name" value="alpha/beta-Hydrolases"/>
    <property type="match status" value="1"/>
</dbReference>
<evidence type="ECO:0000313" key="7">
    <source>
        <dbReference type="EMBL" id="CAB4973815.1"/>
    </source>
</evidence>
<dbReference type="GO" id="GO:0016020">
    <property type="term" value="C:membrane"/>
    <property type="evidence" value="ECO:0007669"/>
    <property type="project" value="TreeGrafter"/>
</dbReference>
<dbReference type="EMBL" id="CAFBMT010000004">
    <property type="protein sequence ID" value="CAB4922570.1"/>
    <property type="molecule type" value="Genomic_DNA"/>
</dbReference>
<dbReference type="Pfam" id="PF00561">
    <property type="entry name" value="Abhydrolase_1"/>
    <property type="match status" value="1"/>
</dbReference>
<protein>
    <submittedName>
        <fullName evidence="7">Unannotated protein</fullName>
    </submittedName>
</protein>
<evidence type="ECO:0000313" key="2">
    <source>
        <dbReference type="EMBL" id="CAB4363093.1"/>
    </source>
</evidence>